<evidence type="ECO:0000313" key="2">
    <source>
        <dbReference type="EMBL" id="CAK9027567.1"/>
    </source>
</evidence>
<comment type="caution">
    <text evidence="2">The sequence shown here is derived from an EMBL/GenBank/DDBJ whole genome shotgun (WGS) entry which is preliminary data.</text>
</comment>
<dbReference type="SUPFAM" id="SSF54495">
    <property type="entry name" value="UBC-like"/>
    <property type="match status" value="1"/>
</dbReference>
<keyword evidence="3" id="KW-1185">Reference proteome</keyword>
<protein>
    <submittedName>
        <fullName evidence="2">Ubiquitin-conjugating enzyme spm2 (Ubiquitin-conjugating enzyme variant MMS2 homolog) (UEV MMS2)</fullName>
    </submittedName>
</protein>
<feature type="non-terminal residue" evidence="2">
    <location>
        <position position="1"/>
    </location>
</feature>
<evidence type="ECO:0000259" key="1">
    <source>
        <dbReference type="PROSITE" id="PS50127"/>
    </source>
</evidence>
<sequence>NDYKMSGTVIVPRSFKLLDELEQGEKGQGVPAPHTGFVSYGLSDPEDMSLSNWNASIIGPQHTNLGDRIYSLKVFCDEAYPDNPPQVTFVTKINMSGVDQRTGRVARIPGWNRDCSISFALCHLRDQMKRASRLQQPPEGSEF</sequence>
<gene>
    <name evidence="2" type="ORF">SCF082_LOCUS17979</name>
</gene>
<dbReference type="PROSITE" id="PS50127">
    <property type="entry name" value="UBC_2"/>
    <property type="match status" value="1"/>
</dbReference>
<organism evidence="2 3">
    <name type="scientific">Durusdinium trenchii</name>
    <dbReference type="NCBI Taxonomy" id="1381693"/>
    <lineage>
        <taxon>Eukaryota</taxon>
        <taxon>Sar</taxon>
        <taxon>Alveolata</taxon>
        <taxon>Dinophyceae</taxon>
        <taxon>Suessiales</taxon>
        <taxon>Symbiodiniaceae</taxon>
        <taxon>Durusdinium</taxon>
    </lineage>
</organism>
<evidence type="ECO:0000313" key="3">
    <source>
        <dbReference type="Proteomes" id="UP001642464"/>
    </source>
</evidence>
<dbReference type="Gene3D" id="3.10.110.10">
    <property type="entry name" value="Ubiquitin Conjugating Enzyme"/>
    <property type="match status" value="1"/>
</dbReference>
<feature type="domain" description="UBC core" evidence="1">
    <location>
        <begin position="12"/>
        <end position="143"/>
    </location>
</feature>
<dbReference type="EMBL" id="CAXAMM010011975">
    <property type="protein sequence ID" value="CAK9027567.1"/>
    <property type="molecule type" value="Genomic_DNA"/>
</dbReference>
<dbReference type="Pfam" id="PF00179">
    <property type="entry name" value="UQ_con"/>
    <property type="match status" value="1"/>
</dbReference>
<dbReference type="InterPro" id="IPR000608">
    <property type="entry name" value="UBC"/>
</dbReference>
<dbReference type="Proteomes" id="UP001642464">
    <property type="component" value="Unassembled WGS sequence"/>
</dbReference>
<name>A0ABP0KL49_9DINO</name>
<accession>A0ABP0KL49</accession>
<dbReference type="InterPro" id="IPR016135">
    <property type="entry name" value="UBQ-conjugating_enzyme/RWD"/>
</dbReference>
<dbReference type="CDD" id="cd23807">
    <property type="entry name" value="UEV_UBE2V"/>
    <property type="match status" value="1"/>
</dbReference>
<reference evidence="2 3" key="1">
    <citation type="submission" date="2024-02" db="EMBL/GenBank/DDBJ databases">
        <authorList>
            <person name="Chen Y."/>
            <person name="Shah S."/>
            <person name="Dougan E. K."/>
            <person name="Thang M."/>
            <person name="Chan C."/>
        </authorList>
    </citation>
    <scope>NUCLEOTIDE SEQUENCE [LARGE SCALE GENOMIC DNA]</scope>
</reference>
<proteinExistence type="predicted"/>